<dbReference type="RefSeq" id="WP_057319735.1">
    <property type="nucleotide sequence ID" value="NZ_CYXP01000007.1"/>
</dbReference>
<evidence type="ECO:0000256" key="1">
    <source>
        <dbReference type="SAM" id="MobiDB-lite"/>
    </source>
</evidence>
<dbReference type="EMBL" id="CYXP01000007">
    <property type="protein sequence ID" value="CUN26115.1"/>
    <property type="molecule type" value="Genomic_DNA"/>
</dbReference>
<sequence>MDTRKELTSYFPHDSNARNSDKLIRLRMRHKAAGYGVFFMILERLREEPNYMSVKDYNMIAFDLREDASLIKSVIEDFGLFVFTEDGKYFYSESFKQRMGFKDEKSRKRSEAGKLGMAKRWGNNNVITNPQSNDNNVITKTDEIITRKEKERKEKEIPPLSPTGGSGGGSFFNLSRNDPPPSDGVKRNYEALTRELTNFKLSPDEFNTICELSNYGEIGNPVWKLLQRIRDSREGKYKIDHPGRFLISRLKNND</sequence>
<dbReference type="Proteomes" id="UP000095591">
    <property type="component" value="Unassembled WGS sequence"/>
</dbReference>
<organism evidence="3 4">
    <name type="scientific">Parabacteroides distasonis</name>
    <dbReference type="NCBI Taxonomy" id="823"/>
    <lineage>
        <taxon>Bacteria</taxon>
        <taxon>Pseudomonadati</taxon>
        <taxon>Bacteroidota</taxon>
        <taxon>Bacteroidia</taxon>
        <taxon>Bacteroidales</taxon>
        <taxon>Tannerellaceae</taxon>
        <taxon>Parabacteroides</taxon>
    </lineage>
</organism>
<feature type="region of interest" description="Disordered" evidence="1">
    <location>
        <begin position="150"/>
        <end position="183"/>
    </location>
</feature>
<dbReference type="AlphaFoldDB" id="A0A173VIY8"/>
<reference evidence="3 4" key="1">
    <citation type="submission" date="2015-09" db="EMBL/GenBank/DDBJ databases">
        <authorList>
            <consortium name="Pathogen Informatics"/>
        </authorList>
    </citation>
    <scope>NUCLEOTIDE SEQUENCE [LARGE SCALE GENOMIC DNA]</scope>
    <source>
        <strain evidence="3 4">2789STDY5608872</strain>
    </source>
</reference>
<dbReference type="PANTHER" id="PTHR39196:SF1">
    <property type="entry name" value="PRIMOSOME, DNAD SUBUNIT"/>
    <property type="match status" value="1"/>
</dbReference>
<evidence type="ECO:0000259" key="2">
    <source>
        <dbReference type="Pfam" id="PF14297"/>
    </source>
</evidence>
<evidence type="ECO:0000313" key="4">
    <source>
        <dbReference type="Proteomes" id="UP000095591"/>
    </source>
</evidence>
<proteinExistence type="predicted"/>
<dbReference type="PANTHER" id="PTHR39196">
    <property type="entry name" value="PRIMOSOME, DNAD SUBUNIT"/>
    <property type="match status" value="1"/>
</dbReference>
<feature type="domain" description="Lin1244/Lin1753-like N-terminal" evidence="2">
    <location>
        <begin position="10"/>
        <end position="94"/>
    </location>
</feature>
<dbReference type="InterPro" id="IPR025400">
    <property type="entry name" value="Lin1244/Lin1753-like_N"/>
</dbReference>
<evidence type="ECO:0000313" key="3">
    <source>
        <dbReference type="EMBL" id="CUN26115.1"/>
    </source>
</evidence>
<gene>
    <name evidence="3" type="ORF">ERS852429_03011</name>
</gene>
<name>A0A173VIY8_PARDI</name>
<protein>
    <recommendedName>
        <fullName evidence="2">Lin1244/Lin1753-like N-terminal domain-containing protein</fullName>
    </recommendedName>
</protein>
<accession>A0A173VIY8</accession>
<dbReference type="Pfam" id="PF14297">
    <property type="entry name" value="Lin1244_N"/>
    <property type="match status" value="1"/>
</dbReference>